<dbReference type="RefSeq" id="WP_120354566.1">
    <property type="nucleotide sequence ID" value="NZ_RAQO01000005.1"/>
</dbReference>
<evidence type="ECO:0000313" key="2">
    <source>
        <dbReference type="EMBL" id="RKF18487.1"/>
    </source>
</evidence>
<dbReference type="Pfam" id="PF16966">
    <property type="entry name" value="Porin_8"/>
    <property type="match status" value="1"/>
</dbReference>
<reference evidence="2 3" key="1">
    <citation type="submission" date="2018-09" db="EMBL/GenBank/DDBJ databases">
        <authorList>
            <person name="Wang Z."/>
        </authorList>
    </citation>
    <scope>NUCLEOTIDE SEQUENCE [LARGE SCALE GENOMIC DNA]</scope>
    <source>
        <strain evidence="2 3">ALS 81</strain>
    </source>
</reference>
<evidence type="ECO:0000256" key="1">
    <source>
        <dbReference type="SAM" id="SignalP"/>
    </source>
</evidence>
<keyword evidence="3" id="KW-1185">Reference proteome</keyword>
<protein>
    <submittedName>
        <fullName evidence="2">Porin</fullName>
    </submittedName>
</protein>
<sequence>MKKLNTKIAVAALAVATSFTATAGIAIVDNEQGRFAIGGDVEFDFDYRDKKGNDGHDNDNSYGQGGRVLIDFDGLRTLDNGNYLNVNVELLAETSGNAAIDNAFFAFGNQDSWMVKAGRYEAFDMFPKGMDVFLETTGNTSDEQYNDGEGYFYQMKEGRGRGADAGQIMYGHQLNNFYFEVSTLIGDRSSFFGTGSTHVSNPGDTRYYHGQEISADKDSFIVRPVVSYQTGDFTLSAAMETNLVKDAITTIDGDASKRTGYGLTANYNANGIDANLSYAYLDALNEKDQSIGATVTWNNFGLGYFWTENKIEEGSSLANAGKATGQMLNAAYEFKNVMAVDDFSVFLGAYYSAWDDKDNVLMNTYEKDAGARVRLKYFF</sequence>
<dbReference type="AlphaFoldDB" id="A0A420ECQ8"/>
<dbReference type="InterPro" id="IPR016963">
    <property type="entry name" value="Glycoporin_RafY"/>
</dbReference>
<name>A0A420ECQ8_9ALTE</name>
<dbReference type="OrthoDB" id="5622860at2"/>
<comment type="caution">
    <text evidence="2">The sequence shown here is derived from an EMBL/GenBank/DDBJ whole genome shotgun (WGS) entry which is preliminary data.</text>
</comment>
<proteinExistence type="predicted"/>
<organism evidence="2 3">
    <name type="scientific">Alginatibacterium sediminis</name>
    <dbReference type="NCBI Taxonomy" id="2164068"/>
    <lineage>
        <taxon>Bacteria</taxon>
        <taxon>Pseudomonadati</taxon>
        <taxon>Pseudomonadota</taxon>
        <taxon>Gammaproteobacteria</taxon>
        <taxon>Alteromonadales</taxon>
        <taxon>Alteromonadaceae</taxon>
        <taxon>Alginatibacterium</taxon>
    </lineage>
</organism>
<feature type="signal peptide" evidence="1">
    <location>
        <begin position="1"/>
        <end position="23"/>
    </location>
</feature>
<keyword evidence="1" id="KW-0732">Signal</keyword>
<gene>
    <name evidence="2" type="ORF">DBZ36_08745</name>
</gene>
<dbReference type="SUPFAM" id="SSF56935">
    <property type="entry name" value="Porins"/>
    <property type="match status" value="1"/>
</dbReference>
<dbReference type="Proteomes" id="UP000286482">
    <property type="component" value="Unassembled WGS sequence"/>
</dbReference>
<evidence type="ECO:0000313" key="3">
    <source>
        <dbReference type="Proteomes" id="UP000286482"/>
    </source>
</evidence>
<accession>A0A420ECQ8</accession>
<dbReference type="EMBL" id="RAQO01000005">
    <property type="protein sequence ID" value="RKF18487.1"/>
    <property type="molecule type" value="Genomic_DNA"/>
</dbReference>
<feature type="chain" id="PRO_5019357047" evidence="1">
    <location>
        <begin position="24"/>
        <end position="379"/>
    </location>
</feature>